<reference evidence="1" key="1">
    <citation type="submission" date="2021-10" db="EMBL/GenBank/DDBJ databases">
        <authorList>
            <person name="Lavering E.D."/>
            <person name="James R."/>
            <person name="Fairholm J.D."/>
            <person name="Ogilvie B.H."/>
            <person name="Thurgood T.L."/>
            <person name="Robison R.A."/>
            <person name="Grose J.H."/>
        </authorList>
    </citation>
    <scope>NUCLEOTIDE SEQUENCE</scope>
</reference>
<evidence type="ECO:0000313" key="2">
    <source>
        <dbReference type="Proteomes" id="UP000827460"/>
    </source>
</evidence>
<name>A0AAE8YU32_9CAUD</name>
<keyword evidence="2" id="KW-1185">Reference proteome</keyword>
<protein>
    <submittedName>
        <fullName evidence="1">Uncharacterized protein</fullName>
    </submittedName>
</protein>
<gene>
    <name evidence="1" type="ORF">SOPHRITA_192</name>
</gene>
<sequence length="185" mass="22364">MNIWERLMRVFVKPQKNAVEETLELLRKKEQEKAIKEPLKKEDEEEKKIPVVEARIAGVYSLYTDYYDDESRSQYQWDRSGWRIMLKVTAVVRLELYGRRREVKIKDEVVEILGRGWYEEAICKAYMELSEEDKQKKMEKGLKEMVIKKVCEEQLKDFKEEFSLANQKKEFDIKIEITQDNFHKE</sequence>
<dbReference type="EMBL" id="OK499991">
    <property type="protein sequence ID" value="UGO50783.1"/>
    <property type="molecule type" value="Genomic_DNA"/>
</dbReference>
<dbReference type="Proteomes" id="UP000827460">
    <property type="component" value="Segment"/>
</dbReference>
<proteinExistence type="predicted"/>
<evidence type="ECO:0000313" key="1">
    <source>
        <dbReference type="EMBL" id="UGO50783.1"/>
    </source>
</evidence>
<accession>A0AAE8YU32</accession>
<organism evidence="1 2">
    <name type="scientific">Bacillus phage vB_BanS_Sophrita</name>
    <dbReference type="NCBI Taxonomy" id="2894790"/>
    <lineage>
        <taxon>Viruses</taxon>
        <taxon>Duplodnaviria</taxon>
        <taxon>Heunggongvirae</taxon>
        <taxon>Uroviricota</taxon>
        <taxon>Caudoviricetes</taxon>
        <taxon>Joanripponvirinae</taxon>
        <taxon>Sophritavirus</taxon>
        <taxon>Sophritavirus sophrita</taxon>
    </lineage>
</organism>